<comment type="similarity">
    <text evidence="1">Belongs to the leprecan family.</text>
</comment>
<dbReference type="GO" id="GO:0030199">
    <property type="term" value="P:collagen fibril organization"/>
    <property type="evidence" value="ECO:0007669"/>
    <property type="project" value="TreeGrafter"/>
</dbReference>
<organism evidence="6 7">
    <name type="scientific">Asbolus verrucosus</name>
    <name type="common">Desert ironclad beetle</name>
    <dbReference type="NCBI Taxonomy" id="1661398"/>
    <lineage>
        <taxon>Eukaryota</taxon>
        <taxon>Metazoa</taxon>
        <taxon>Ecdysozoa</taxon>
        <taxon>Arthropoda</taxon>
        <taxon>Hexapoda</taxon>
        <taxon>Insecta</taxon>
        <taxon>Pterygota</taxon>
        <taxon>Neoptera</taxon>
        <taxon>Endopterygota</taxon>
        <taxon>Coleoptera</taxon>
        <taxon>Polyphaga</taxon>
        <taxon>Cucujiformia</taxon>
        <taxon>Tenebrionidae</taxon>
        <taxon>Pimeliinae</taxon>
        <taxon>Asbolus</taxon>
    </lineage>
</organism>
<dbReference type="AlphaFoldDB" id="A0A482V8U8"/>
<accession>A0A482V8U8</accession>
<keyword evidence="2 4" id="KW-0732">Signal</keyword>
<keyword evidence="7" id="KW-1185">Reference proteome</keyword>
<proteinExistence type="inferred from homology"/>
<dbReference type="GO" id="GO:0005783">
    <property type="term" value="C:endoplasmic reticulum"/>
    <property type="evidence" value="ECO:0007669"/>
    <property type="project" value="TreeGrafter"/>
</dbReference>
<feature type="chain" id="PRO_5019856849" evidence="4">
    <location>
        <begin position="21"/>
        <end position="251"/>
    </location>
</feature>
<keyword evidence="3" id="KW-0325">Glycoprotein</keyword>
<reference evidence="6 7" key="1">
    <citation type="submission" date="2017-03" db="EMBL/GenBank/DDBJ databases">
        <title>Genome of the blue death feigning beetle - Asbolus verrucosus.</title>
        <authorList>
            <person name="Rider S.D."/>
        </authorList>
    </citation>
    <scope>NUCLEOTIDE SEQUENCE [LARGE SCALE GENOMIC DNA]</scope>
    <source>
        <strain evidence="6">Butters</strain>
        <tissue evidence="6">Head and leg muscle</tissue>
    </source>
</reference>
<name>A0A482V8U8_ASBVE</name>
<dbReference type="Pfam" id="PF23557">
    <property type="entry name" value="TPR_leprecan"/>
    <property type="match status" value="1"/>
</dbReference>
<evidence type="ECO:0000256" key="3">
    <source>
        <dbReference type="ARBA" id="ARBA00023180"/>
    </source>
</evidence>
<feature type="domain" description="Leprecan-like alpha-helical" evidence="5">
    <location>
        <begin position="31"/>
        <end position="240"/>
    </location>
</feature>
<dbReference type="Gene3D" id="1.25.40.10">
    <property type="entry name" value="Tetratricopeptide repeat domain"/>
    <property type="match status" value="1"/>
</dbReference>
<evidence type="ECO:0000256" key="1">
    <source>
        <dbReference type="ARBA" id="ARBA00006487"/>
    </source>
</evidence>
<sequence length="251" mass="29493">MVNARVIYAVLLSWITHVLTKGQNTTESCMHLYEKGVEAYLDNRYDACIVHFENAVQKYRDYTKRLQNCRIKCREDADLSEPLYPVDIDNLLFYERAVKTTLCVVKCKREHKDTFFKFNINTETENLFEDQKPYEYLHICYFQNKELQKAASAAFTYLVSHPDDKIMLANLKHYSSLDGVDMMEVVNFEAKDYVYLYIHGADAYEKKDWHAVVQNMEESLIAYLQAEEECRAQCEGPFDQGWYPDFIPSIA</sequence>
<evidence type="ECO:0000256" key="4">
    <source>
        <dbReference type="SAM" id="SignalP"/>
    </source>
</evidence>
<evidence type="ECO:0000259" key="5">
    <source>
        <dbReference type="Pfam" id="PF23557"/>
    </source>
</evidence>
<evidence type="ECO:0000313" key="7">
    <source>
        <dbReference type="Proteomes" id="UP000292052"/>
    </source>
</evidence>
<feature type="non-terminal residue" evidence="6">
    <location>
        <position position="251"/>
    </location>
</feature>
<comment type="caution">
    <text evidence="6">The sequence shown here is derived from an EMBL/GenBank/DDBJ whole genome shotgun (WGS) entry which is preliminary data.</text>
</comment>
<protein>
    <submittedName>
        <fullName evidence="6">Prolyl 3-hydroxylase 1-like</fullName>
    </submittedName>
</protein>
<gene>
    <name evidence="6" type="ORF">BDFB_005894</name>
</gene>
<dbReference type="PANTHER" id="PTHR13986">
    <property type="entry name" value="PROTEIN LYSINE HYDROXYLATION COMPLEX COMPONENT"/>
    <property type="match status" value="1"/>
</dbReference>
<dbReference type="PANTHER" id="PTHR13986:SF8">
    <property type="entry name" value="PROLYL 3-HYDROXYLASE 1-LIKE PROTEIN"/>
    <property type="match status" value="1"/>
</dbReference>
<dbReference type="InterPro" id="IPR052284">
    <property type="entry name" value="Collagen_mod_leprecan"/>
</dbReference>
<dbReference type="OrthoDB" id="8517835at2759"/>
<dbReference type="InterPro" id="IPR056585">
    <property type="entry name" value="Leprecan_dom"/>
</dbReference>
<dbReference type="InterPro" id="IPR011990">
    <property type="entry name" value="TPR-like_helical_dom_sf"/>
</dbReference>
<evidence type="ECO:0000256" key="2">
    <source>
        <dbReference type="ARBA" id="ARBA00022729"/>
    </source>
</evidence>
<dbReference type="GO" id="GO:0005518">
    <property type="term" value="F:collagen binding"/>
    <property type="evidence" value="ECO:0007669"/>
    <property type="project" value="TreeGrafter"/>
</dbReference>
<dbReference type="STRING" id="1661398.A0A482V8U8"/>
<evidence type="ECO:0000313" key="6">
    <source>
        <dbReference type="EMBL" id="RZB39634.1"/>
    </source>
</evidence>
<dbReference type="Proteomes" id="UP000292052">
    <property type="component" value="Unassembled WGS sequence"/>
</dbReference>
<feature type="signal peptide" evidence="4">
    <location>
        <begin position="1"/>
        <end position="20"/>
    </location>
</feature>
<dbReference type="EMBL" id="QDEB01126709">
    <property type="protein sequence ID" value="RZB39634.1"/>
    <property type="molecule type" value="Genomic_DNA"/>
</dbReference>